<dbReference type="GO" id="GO:0005730">
    <property type="term" value="C:nucleolus"/>
    <property type="evidence" value="ECO:0007669"/>
    <property type="project" value="TreeGrafter"/>
</dbReference>
<evidence type="ECO:0000313" key="9">
    <source>
        <dbReference type="Proteomes" id="UP001275084"/>
    </source>
</evidence>
<organism evidence="8 9">
    <name type="scientific">Lasiosphaeria hispida</name>
    <dbReference type="NCBI Taxonomy" id="260671"/>
    <lineage>
        <taxon>Eukaryota</taxon>
        <taxon>Fungi</taxon>
        <taxon>Dikarya</taxon>
        <taxon>Ascomycota</taxon>
        <taxon>Pezizomycotina</taxon>
        <taxon>Sordariomycetes</taxon>
        <taxon>Sordariomycetidae</taxon>
        <taxon>Sordariales</taxon>
        <taxon>Lasiosphaeriaceae</taxon>
        <taxon>Lasiosphaeria</taxon>
    </lineage>
</organism>
<protein>
    <recommendedName>
        <fullName evidence="6">Exosome complex protein</fullName>
    </recommendedName>
</protein>
<dbReference type="GO" id="GO:0003677">
    <property type="term" value="F:DNA binding"/>
    <property type="evidence" value="ECO:0007669"/>
    <property type="project" value="TreeGrafter"/>
</dbReference>
<dbReference type="GO" id="GO:0000460">
    <property type="term" value="P:maturation of 5.8S rRNA"/>
    <property type="evidence" value="ECO:0007669"/>
    <property type="project" value="TreeGrafter"/>
</dbReference>
<dbReference type="EMBL" id="JAUIQD010000001">
    <property type="protein sequence ID" value="KAK3363593.1"/>
    <property type="molecule type" value="Genomic_DNA"/>
</dbReference>
<comment type="similarity">
    <text evidence="2 6">Belongs to the C1D family.</text>
</comment>
<evidence type="ECO:0000256" key="3">
    <source>
        <dbReference type="ARBA" id="ARBA00022552"/>
    </source>
</evidence>
<evidence type="ECO:0000313" key="8">
    <source>
        <dbReference type="EMBL" id="KAK3363593.1"/>
    </source>
</evidence>
<name>A0AAJ0HVJ7_9PEZI</name>
<feature type="compositionally biased region" description="Basic residues" evidence="7">
    <location>
        <begin position="167"/>
        <end position="178"/>
    </location>
</feature>
<gene>
    <name evidence="8" type="ORF">B0T25DRAFT_620274</name>
</gene>
<evidence type="ECO:0000256" key="5">
    <source>
        <dbReference type="ARBA" id="ARBA00023242"/>
    </source>
</evidence>
<dbReference type="PANTHER" id="PTHR15341:SF3">
    <property type="entry name" value="NUCLEAR NUCLEIC ACID-BINDING PROTEIN C1D"/>
    <property type="match status" value="1"/>
</dbReference>
<dbReference type="InterPro" id="IPR011082">
    <property type="entry name" value="Exosome-assoc_fac/DNA_repair"/>
</dbReference>
<comment type="function">
    <text evidence="6">Required for exosome-dependent processing of pre-rRNA and small nucleolar RNA (snRNA) precursors. Involved in processing of 35S pre-rRNA at the A0, A1 and A2 sites.</text>
</comment>
<comment type="subcellular location">
    <subcellularLocation>
        <location evidence="1 6">Nucleus</location>
    </subcellularLocation>
</comment>
<feature type="compositionally biased region" description="Low complexity" evidence="7">
    <location>
        <begin position="214"/>
        <end position="230"/>
    </location>
</feature>
<keyword evidence="4 6" id="KW-0694">RNA-binding</keyword>
<dbReference type="GO" id="GO:0010468">
    <property type="term" value="P:regulation of gene expression"/>
    <property type="evidence" value="ECO:0007669"/>
    <property type="project" value="TreeGrafter"/>
</dbReference>
<reference evidence="8" key="1">
    <citation type="journal article" date="2023" name="Mol. Phylogenet. Evol.">
        <title>Genome-scale phylogeny and comparative genomics of the fungal order Sordariales.</title>
        <authorList>
            <person name="Hensen N."/>
            <person name="Bonometti L."/>
            <person name="Westerberg I."/>
            <person name="Brannstrom I.O."/>
            <person name="Guillou S."/>
            <person name="Cros-Aarteil S."/>
            <person name="Calhoun S."/>
            <person name="Haridas S."/>
            <person name="Kuo A."/>
            <person name="Mondo S."/>
            <person name="Pangilinan J."/>
            <person name="Riley R."/>
            <person name="LaButti K."/>
            <person name="Andreopoulos B."/>
            <person name="Lipzen A."/>
            <person name="Chen C."/>
            <person name="Yan M."/>
            <person name="Daum C."/>
            <person name="Ng V."/>
            <person name="Clum A."/>
            <person name="Steindorff A."/>
            <person name="Ohm R.A."/>
            <person name="Martin F."/>
            <person name="Silar P."/>
            <person name="Natvig D.O."/>
            <person name="Lalanne C."/>
            <person name="Gautier V."/>
            <person name="Ament-Velasquez S.L."/>
            <person name="Kruys A."/>
            <person name="Hutchinson M.I."/>
            <person name="Powell A.J."/>
            <person name="Barry K."/>
            <person name="Miller A.N."/>
            <person name="Grigoriev I.V."/>
            <person name="Debuchy R."/>
            <person name="Gladieux P."/>
            <person name="Hiltunen Thoren M."/>
            <person name="Johannesson H."/>
        </authorList>
    </citation>
    <scope>NUCLEOTIDE SEQUENCE</scope>
    <source>
        <strain evidence="8">CBS 955.72</strain>
    </source>
</reference>
<reference evidence="8" key="2">
    <citation type="submission" date="2023-06" db="EMBL/GenBank/DDBJ databases">
        <authorList>
            <consortium name="Lawrence Berkeley National Laboratory"/>
            <person name="Haridas S."/>
            <person name="Hensen N."/>
            <person name="Bonometti L."/>
            <person name="Westerberg I."/>
            <person name="Brannstrom I.O."/>
            <person name="Guillou S."/>
            <person name="Cros-Aarteil S."/>
            <person name="Calhoun S."/>
            <person name="Kuo A."/>
            <person name="Mondo S."/>
            <person name="Pangilinan J."/>
            <person name="Riley R."/>
            <person name="Labutti K."/>
            <person name="Andreopoulos B."/>
            <person name="Lipzen A."/>
            <person name="Chen C."/>
            <person name="Yanf M."/>
            <person name="Daum C."/>
            <person name="Ng V."/>
            <person name="Clum A."/>
            <person name="Steindorff A."/>
            <person name="Ohm R."/>
            <person name="Martin F."/>
            <person name="Silar P."/>
            <person name="Natvig D."/>
            <person name="Lalanne C."/>
            <person name="Gautier V."/>
            <person name="Ament-Velasquez S.L."/>
            <person name="Kruys A."/>
            <person name="Hutchinson M.I."/>
            <person name="Powell A.J."/>
            <person name="Barry K."/>
            <person name="Miller A.N."/>
            <person name="Grigoriev I.V."/>
            <person name="Debuchy R."/>
            <person name="Gladieux P."/>
            <person name="Thoren M.H."/>
            <person name="Johannesson H."/>
        </authorList>
    </citation>
    <scope>NUCLEOTIDE SEQUENCE</scope>
    <source>
        <strain evidence="8">CBS 955.72</strain>
    </source>
</reference>
<dbReference type="AlphaFoldDB" id="A0AAJ0HVJ7"/>
<dbReference type="InterPro" id="IPR007146">
    <property type="entry name" value="Sas10/Utp3/C1D"/>
</dbReference>
<dbReference type="Proteomes" id="UP001275084">
    <property type="component" value="Unassembled WGS sequence"/>
</dbReference>
<keyword evidence="5 6" id="KW-0539">Nucleus</keyword>
<evidence type="ECO:0000256" key="1">
    <source>
        <dbReference type="ARBA" id="ARBA00004123"/>
    </source>
</evidence>
<keyword evidence="9" id="KW-1185">Reference proteome</keyword>
<feature type="compositionally biased region" description="Low complexity" evidence="7">
    <location>
        <begin position="242"/>
        <end position="284"/>
    </location>
</feature>
<comment type="caution">
    <text evidence="8">The sequence shown here is derived from an EMBL/GenBank/DDBJ whole genome shotgun (WGS) entry which is preliminary data.</text>
</comment>
<dbReference type="Pfam" id="PF04000">
    <property type="entry name" value="Sas10_Utp3"/>
    <property type="match status" value="1"/>
</dbReference>
<keyword evidence="3 6" id="KW-0698">rRNA processing</keyword>
<accession>A0AAJ0HVJ7</accession>
<dbReference type="PANTHER" id="PTHR15341">
    <property type="entry name" value="SUN-COR STEROID HORMONE RECEPTOR CO-REPRESSOR"/>
    <property type="match status" value="1"/>
</dbReference>
<evidence type="ECO:0000256" key="6">
    <source>
        <dbReference type="RuleBase" id="RU368003"/>
    </source>
</evidence>
<dbReference type="GO" id="GO:0003723">
    <property type="term" value="F:RNA binding"/>
    <property type="evidence" value="ECO:0007669"/>
    <property type="project" value="UniProtKB-UniRule"/>
</dbReference>
<evidence type="ECO:0000256" key="4">
    <source>
        <dbReference type="ARBA" id="ARBA00022884"/>
    </source>
</evidence>
<dbReference type="GO" id="GO:0000178">
    <property type="term" value="C:exosome (RNase complex)"/>
    <property type="evidence" value="ECO:0007669"/>
    <property type="project" value="TreeGrafter"/>
</dbReference>
<evidence type="ECO:0000256" key="2">
    <source>
        <dbReference type="ARBA" id="ARBA00009154"/>
    </source>
</evidence>
<sequence>MDVTDITPRLEQLDVDLDQLEEALKPILGDIGDVSSKLPLLDKAKLYVLVSYAIESLLFSSLRLNGAEAKNHAIFTELTRVKQYFAKIQKLETPVAERENTLNTEAAIRFVRSNLGDDKEIKEKLTEQIAKERAKAAIKAAAEKKRAAEQSSVAEGRADQTQESLAKRPKHSGSKKKNGQWQSPLFPRSRKPPRPAELEPIFQSFSPPTPSTSPPHKTSTPPSTSTPTHTQPATMPRQRSGARPTAPARRPAPAQQQQQTRPATTYAPATRAPHAPAPAAAAPASQGPGLFGQMATTAAGVAVGSAIGHTLSNAVGGLFGGGSSAPEAVQDANANSSSTWGNNNCAGATQSFTKCLDDNGGNMQICGWYLEQLKACQAAASPY</sequence>
<evidence type="ECO:0000256" key="7">
    <source>
        <dbReference type="SAM" id="MobiDB-lite"/>
    </source>
</evidence>
<feature type="region of interest" description="Disordered" evidence="7">
    <location>
        <begin position="146"/>
        <end position="286"/>
    </location>
</feature>
<proteinExistence type="inferred from homology"/>